<evidence type="ECO:0000256" key="1">
    <source>
        <dbReference type="ARBA" id="ARBA00004141"/>
    </source>
</evidence>
<reference evidence="7 8" key="1">
    <citation type="submission" date="2016-06" db="EMBL/GenBank/DDBJ databases">
        <authorList>
            <person name="Kjaerup R.B."/>
            <person name="Dalgaard T.S."/>
            <person name="Juul-Madsen H.R."/>
        </authorList>
    </citation>
    <scope>NUCLEOTIDE SEQUENCE [LARGE SCALE GENOMIC DNA]</scope>
    <source>
        <strain evidence="7 8">CECT 5080</strain>
    </source>
</reference>
<feature type="transmembrane region" description="Helical" evidence="6">
    <location>
        <begin position="140"/>
        <end position="160"/>
    </location>
</feature>
<feature type="transmembrane region" description="Helical" evidence="6">
    <location>
        <begin position="221"/>
        <end position="251"/>
    </location>
</feature>
<evidence type="ECO:0000313" key="8">
    <source>
        <dbReference type="Proteomes" id="UP000092627"/>
    </source>
</evidence>
<dbReference type="OrthoDB" id="9799225at2"/>
<dbReference type="RefSeq" id="WP_082861071.1">
    <property type="nucleotide sequence ID" value="NZ_FLOC01000010.1"/>
</dbReference>
<dbReference type="InterPro" id="IPR002549">
    <property type="entry name" value="AI-2E-like"/>
</dbReference>
<dbReference type="PANTHER" id="PTHR21716">
    <property type="entry name" value="TRANSMEMBRANE PROTEIN"/>
    <property type="match status" value="1"/>
</dbReference>
<keyword evidence="8" id="KW-1185">Reference proteome</keyword>
<sequence length="341" mass="37483">MSDSRGATQWLVGIAAFILIIAGLKEASQIVVPFMLSVFIAIICSPLQNTLRQYKVPTWLSIILIVLLILACLGSVGLLVAASLDNFSQQLPAYRERFGMEMSAIFQQLNNVGINISYQQIRGYVDPSSLMNLFTNTLTSLGNVLTNVFLVIMIVVFILLEAAEIPKKLNYAFGDASRSMEKMDRFISTVNQYLMIKTLISIGTGLLIGLWVWFLGVDFPVLWGVCAFLLNFIPNIGSIIAAIPTMFLAFVQLGSFDAVLTGVGFLAVNLVMGNFIEPRFMGKGVGLSPLVVFLSLMLWGWVFGPVGMLLSIPLTIILKFAFEANPKMNWLAILLDSKAHP</sequence>
<evidence type="ECO:0000256" key="2">
    <source>
        <dbReference type="ARBA" id="ARBA00009773"/>
    </source>
</evidence>
<feature type="transmembrane region" description="Helical" evidence="6">
    <location>
        <begin position="193"/>
        <end position="215"/>
    </location>
</feature>
<evidence type="ECO:0000256" key="4">
    <source>
        <dbReference type="ARBA" id="ARBA00022989"/>
    </source>
</evidence>
<keyword evidence="5 6" id="KW-0472">Membrane</keyword>
<dbReference type="PANTHER" id="PTHR21716:SF64">
    <property type="entry name" value="AI-2 TRANSPORT PROTEIN TQSA"/>
    <property type="match status" value="1"/>
</dbReference>
<dbReference type="GO" id="GO:0055085">
    <property type="term" value="P:transmembrane transport"/>
    <property type="evidence" value="ECO:0007669"/>
    <property type="project" value="TreeGrafter"/>
</dbReference>
<feature type="transmembrane region" description="Helical" evidence="6">
    <location>
        <begin position="59"/>
        <end position="82"/>
    </location>
</feature>
<comment type="similarity">
    <text evidence="2">Belongs to the autoinducer-2 exporter (AI-2E) (TC 2.A.86) family.</text>
</comment>
<organism evidence="7 8">
    <name type="scientific">Marinomonas aquimarina</name>
    <dbReference type="NCBI Taxonomy" id="295068"/>
    <lineage>
        <taxon>Bacteria</taxon>
        <taxon>Pseudomonadati</taxon>
        <taxon>Pseudomonadota</taxon>
        <taxon>Gammaproteobacteria</taxon>
        <taxon>Oceanospirillales</taxon>
        <taxon>Oceanospirillaceae</taxon>
        <taxon>Marinomonas</taxon>
    </lineage>
</organism>
<feature type="transmembrane region" description="Helical" evidence="6">
    <location>
        <begin position="258"/>
        <end position="276"/>
    </location>
</feature>
<feature type="transmembrane region" description="Helical" evidence="6">
    <location>
        <begin position="30"/>
        <end position="47"/>
    </location>
</feature>
<evidence type="ECO:0000256" key="3">
    <source>
        <dbReference type="ARBA" id="ARBA00022692"/>
    </source>
</evidence>
<dbReference type="GO" id="GO:0016020">
    <property type="term" value="C:membrane"/>
    <property type="evidence" value="ECO:0007669"/>
    <property type="project" value="UniProtKB-SubCell"/>
</dbReference>
<evidence type="ECO:0000313" key="7">
    <source>
        <dbReference type="EMBL" id="SBS31386.1"/>
    </source>
</evidence>
<accession>A0A1A8TFS2</accession>
<feature type="transmembrane region" description="Helical" evidence="6">
    <location>
        <begin position="296"/>
        <end position="318"/>
    </location>
</feature>
<dbReference type="AlphaFoldDB" id="A0A1A8TFS2"/>
<dbReference type="Proteomes" id="UP000092627">
    <property type="component" value="Unassembled WGS sequence"/>
</dbReference>
<evidence type="ECO:0000256" key="6">
    <source>
        <dbReference type="SAM" id="Phobius"/>
    </source>
</evidence>
<evidence type="ECO:0000256" key="5">
    <source>
        <dbReference type="ARBA" id="ARBA00023136"/>
    </source>
</evidence>
<name>A0A1A8TFS2_9GAMM</name>
<dbReference type="Pfam" id="PF01594">
    <property type="entry name" value="AI-2E_transport"/>
    <property type="match status" value="1"/>
</dbReference>
<comment type="subcellular location">
    <subcellularLocation>
        <location evidence="1">Membrane</location>
        <topology evidence="1">Multi-pass membrane protein</topology>
    </subcellularLocation>
</comment>
<keyword evidence="4 6" id="KW-1133">Transmembrane helix</keyword>
<gene>
    <name evidence="7" type="primary">tqsA_1</name>
    <name evidence="7" type="ORF">MAQ5080_01954</name>
</gene>
<proteinExistence type="inferred from homology"/>
<protein>
    <submittedName>
        <fullName evidence="7">AI-2 transport protein TqsA</fullName>
    </submittedName>
</protein>
<feature type="transmembrane region" description="Helical" evidence="6">
    <location>
        <begin position="7"/>
        <end position="24"/>
    </location>
</feature>
<dbReference type="STRING" id="295068.MAQ5080_01954"/>
<keyword evidence="3 6" id="KW-0812">Transmembrane</keyword>
<dbReference type="EMBL" id="FLOC01000010">
    <property type="protein sequence ID" value="SBS31386.1"/>
    <property type="molecule type" value="Genomic_DNA"/>
</dbReference>